<dbReference type="EMBL" id="JACHIT010000002">
    <property type="protein sequence ID" value="MBB5917607.1"/>
    <property type="molecule type" value="Genomic_DNA"/>
</dbReference>
<gene>
    <name evidence="5" type="ORF">BJY24_006519</name>
</gene>
<dbReference type="Pfam" id="PF00698">
    <property type="entry name" value="Acyl_transf_1"/>
    <property type="match status" value="1"/>
</dbReference>
<dbReference type="SUPFAM" id="SSF52151">
    <property type="entry name" value="FabD/lysophospholipase-like"/>
    <property type="match status" value="1"/>
</dbReference>
<dbReference type="InterPro" id="IPR016035">
    <property type="entry name" value="Acyl_Trfase/lysoPLipase"/>
</dbReference>
<dbReference type="Gene3D" id="3.30.70.3290">
    <property type="match status" value="1"/>
</dbReference>
<reference evidence="5 6" key="1">
    <citation type="submission" date="2020-08" db="EMBL/GenBank/DDBJ databases">
        <title>Sequencing the genomes of 1000 actinobacteria strains.</title>
        <authorList>
            <person name="Klenk H.-P."/>
        </authorList>
    </citation>
    <scope>NUCLEOTIDE SEQUENCE [LARGE SCALE GENOMIC DNA]</scope>
    <source>
        <strain evidence="5 6">DSM 43582</strain>
    </source>
</reference>
<dbReference type="SMART" id="SM00827">
    <property type="entry name" value="PKS_AT"/>
    <property type="match status" value="1"/>
</dbReference>
<dbReference type="PANTHER" id="PTHR43775:SF37">
    <property type="entry name" value="SI:DKEY-61P9.11"/>
    <property type="match status" value="1"/>
</dbReference>
<dbReference type="GO" id="GO:0004312">
    <property type="term" value="F:fatty acid synthase activity"/>
    <property type="evidence" value="ECO:0007669"/>
    <property type="project" value="TreeGrafter"/>
</dbReference>
<dbReference type="AlphaFoldDB" id="A0A7W9PKB9"/>
<proteinExistence type="predicted"/>
<dbReference type="PANTHER" id="PTHR43775">
    <property type="entry name" value="FATTY ACID SYNTHASE"/>
    <property type="match status" value="1"/>
</dbReference>
<keyword evidence="1" id="KW-0596">Phosphopantetheine</keyword>
<evidence type="ECO:0000256" key="2">
    <source>
        <dbReference type="ARBA" id="ARBA00022553"/>
    </source>
</evidence>
<protein>
    <submittedName>
        <fullName evidence="5">Mycobactin polyketide synthetase MbtD</fullName>
    </submittedName>
</protein>
<dbReference type="SUPFAM" id="SSF55048">
    <property type="entry name" value="Probable ACP-binding domain of malonyl-CoA ACP transacylase"/>
    <property type="match status" value="1"/>
</dbReference>
<feature type="domain" description="Malonyl-CoA:ACP transacylase (MAT)" evidence="4">
    <location>
        <begin position="118"/>
        <end position="426"/>
    </location>
</feature>
<evidence type="ECO:0000313" key="6">
    <source>
        <dbReference type="Proteomes" id="UP000540412"/>
    </source>
</evidence>
<evidence type="ECO:0000256" key="3">
    <source>
        <dbReference type="ARBA" id="ARBA00023268"/>
    </source>
</evidence>
<accession>A0A7W9PKB9</accession>
<dbReference type="GO" id="GO:0006633">
    <property type="term" value="P:fatty acid biosynthetic process"/>
    <property type="evidence" value="ECO:0007669"/>
    <property type="project" value="TreeGrafter"/>
</dbReference>
<name>A0A7W9PKB9_9NOCA</name>
<keyword evidence="6" id="KW-1185">Reference proteome</keyword>
<dbReference type="InterPro" id="IPR016036">
    <property type="entry name" value="Malonyl_transacylase_ACP-bd"/>
</dbReference>
<keyword evidence="2" id="KW-0597">Phosphoprotein</keyword>
<dbReference type="InterPro" id="IPR014043">
    <property type="entry name" value="Acyl_transferase_dom"/>
</dbReference>
<dbReference type="Proteomes" id="UP000540412">
    <property type="component" value="Unassembled WGS sequence"/>
</dbReference>
<sequence length="493" mass="53518">MAIVVSDEQCRGSGGRTISSYRLPDGRIPVVLSAETPDLLVREASAVREYLDGHPTTGVDQIATALLRTRTVRSYRALAMVSGPEDLRRALDAMVSGEPDPALVRGERPATAERVGFVFPGQGSQRPGMGKLFYDRSAAYRARIDECAVILGDECAAPEPLHYLLVDDDQYTDEIGVLQPALFMHTLGLAAMWLAAGVEPAVTIGHSQGELAAAAICGMSTVRDALVATKVRADLIAANAPRGYTMAVLGVDFDECEALIARHVGWLKLSVVNSPHIVAISGERPAVLEIIESVRESGRFAREIRVDYPAHTDLVAPFRRLAAEGVRAHLYEHTFAESEIPLFAATIGGRVPQGLPQAEFWFLNLRNRVRFDRATMAAATSADTFIELADNPMLALAVQENLFTARSRDPESNTDFRLLTTSRRDAEDLGEFTRNLAALAVTDLRFRWDLLTDEAAGKADPAVPHGFPIRAVAPAAEIDDDIADWVVTPEVSP</sequence>
<evidence type="ECO:0000313" key="5">
    <source>
        <dbReference type="EMBL" id="MBB5917607.1"/>
    </source>
</evidence>
<dbReference type="Gene3D" id="3.40.366.10">
    <property type="entry name" value="Malonyl-Coenzyme A Acyl Carrier Protein, domain 2"/>
    <property type="match status" value="1"/>
</dbReference>
<evidence type="ECO:0000259" key="4">
    <source>
        <dbReference type="SMART" id="SM00827"/>
    </source>
</evidence>
<evidence type="ECO:0000256" key="1">
    <source>
        <dbReference type="ARBA" id="ARBA00022450"/>
    </source>
</evidence>
<dbReference type="InterPro" id="IPR050091">
    <property type="entry name" value="PKS_NRPS_Biosynth_Enz"/>
</dbReference>
<organism evidence="5 6">
    <name type="scientific">Nocardia transvalensis</name>
    <dbReference type="NCBI Taxonomy" id="37333"/>
    <lineage>
        <taxon>Bacteria</taxon>
        <taxon>Bacillati</taxon>
        <taxon>Actinomycetota</taxon>
        <taxon>Actinomycetes</taxon>
        <taxon>Mycobacteriales</taxon>
        <taxon>Nocardiaceae</taxon>
        <taxon>Nocardia</taxon>
    </lineage>
</organism>
<keyword evidence="3" id="KW-0511">Multifunctional enzyme</keyword>
<dbReference type="RefSeq" id="WP_157185461.1">
    <property type="nucleotide sequence ID" value="NZ_JACHIT010000002.1"/>
</dbReference>
<comment type="caution">
    <text evidence="5">The sequence shown here is derived from an EMBL/GenBank/DDBJ whole genome shotgun (WGS) entry which is preliminary data.</text>
</comment>
<dbReference type="InterPro" id="IPR001227">
    <property type="entry name" value="Ac_transferase_dom_sf"/>
</dbReference>